<dbReference type="EMBL" id="BSYR01000010">
    <property type="protein sequence ID" value="GMI73810.1"/>
    <property type="molecule type" value="Genomic_DNA"/>
</dbReference>
<organism evidence="1 2">
    <name type="scientific">Hibiscus trionum</name>
    <name type="common">Flower of an hour</name>
    <dbReference type="NCBI Taxonomy" id="183268"/>
    <lineage>
        <taxon>Eukaryota</taxon>
        <taxon>Viridiplantae</taxon>
        <taxon>Streptophyta</taxon>
        <taxon>Embryophyta</taxon>
        <taxon>Tracheophyta</taxon>
        <taxon>Spermatophyta</taxon>
        <taxon>Magnoliopsida</taxon>
        <taxon>eudicotyledons</taxon>
        <taxon>Gunneridae</taxon>
        <taxon>Pentapetalae</taxon>
        <taxon>rosids</taxon>
        <taxon>malvids</taxon>
        <taxon>Malvales</taxon>
        <taxon>Malvaceae</taxon>
        <taxon>Malvoideae</taxon>
        <taxon>Hibiscus</taxon>
    </lineage>
</organism>
<proteinExistence type="predicted"/>
<evidence type="ECO:0000313" key="1">
    <source>
        <dbReference type="EMBL" id="GMI73810.1"/>
    </source>
</evidence>
<reference evidence="1" key="1">
    <citation type="submission" date="2023-05" db="EMBL/GenBank/DDBJ databases">
        <title>Genome and transcriptome analyses reveal genes involved in the formation of fine ridges on petal epidermal cells in Hibiscus trionum.</title>
        <authorList>
            <person name="Koshimizu S."/>
            <person name="Masuda S."/>
            <person name="Ishii T."/>
            <person name="Shirasu K."/>
            <person name="Hoshino A."/>
            <person name="Arita M."/>
        </authorList>
    </citation>
    <scope>NUCLEOTIDE SEQUENCE</scope>
    <source>
        <strain evidence="1">Hamamatsu line</strain>
    </source>
</reference>
<dbReference type="AlphaFoldDB" id="A0A9W7HDI3"/>
<comment type="caution">
    <text evidence="1">The sequence shown here is derived from an EMBL/GenBank/DDBJ whole genome shotgun (WGS) entry which is preliminary data.</text>
</comment>
<keyword evidence="2" id="KW-1185">Reference proteome</keyword>
<name>A0A9W7HDI3_HIBTR</name>
<gene>
    <name evidence="1" type="ORF">HRI_001050300</name>
</gene>
<sequence length="100" mass="11730">MMNVQFTFTREFLPSSLLQSVRWSQPYDITIPIMEDVPFSAIQNKVQHWVGLTKMKVLTLQKDIHEFAIIYKTKLLLVFVLVQIPLKPSVSNKKIQQKQK</sequence>
<dbReference type="Proteomes" id="UP001165190">
    <property type="component" value="Unassembled WGS sequence"/>
</dbReference>
<accession>A0A9W7HDI3</accession>
<evidence type="ECO:0000313" key="2">
    <source>
        <dbReference type="Proteomes" id="UP001165190"/>
    </source>
</evidence>
<protein>
    <submittedName>
        <fullName evidence="1">Uncharacterized protein</fullName>
    </submittedName>
</protein>